<comment type="caution">
    <text evidence="2">The sequence shown here is derived from an EMBL/GenBank/DDBJ whole genome shotgun (WGS) entry which is preliminary data.</text>
</comment>
<feature type="region of interest" description="Disordered" evidence="1">
    <location>
        <begin position="56"/>
        <end position="86"/>
    </location>
</feature>
<protein>
    <submittedName>
        <fullName evidence="2">Uncharacterized protein</fullName>
    </submittedName>
</protein>
<feature type="compositionally biased region" description="Basic and acidic residues" evidence="1">
    <location>
        <begin position="58"/>
        <end position="82"/>
    </location>
</feature>
<dbReference type="OrthoDB" id="10394355at2759"/>
<gene>
    <name evidence="2" type="ORF">D8674_023631</name>
</gene>
<reference evidence="2 3" key="3">
    <citation type="submission" date="2019-11" db="EMBL/GenBank/DDBJ databases">
        <title>A de novo genome assembly of a pear dwarfing rootstock.</title>
        <authorList>
            <person name="Wang F."/>
            <person name="Wang J."/>
            <person name="Li S."/>
            <person name="Zhang Y."/>
            <person name="Fang M."/>
            <person name="Ma L."/>
            <person name="Zhao Y."/>
            <person name="Jiang S."/>
        </authorList>
    </citation>
    <scope>NUCLEOTIDE SEQUENCE [LARGE SCALE GENOMIC DNA]</scope>
    <source>
        <strain evidence="2">S2</strain>
        <tissue evidence="2">Leaf</tissue>
    </source>
</reference>
<feature type="compositionally biased region" description="Basic and acidic residues" evidence="1">
    <location>
        <begin position="231"/>
        <end position="244"/>
    </location>
</feature>
<name>A0A5N5H0R4_9ROSA</name>
<evidence type="ECO:0000256" key="1">
    <source>
        <dbReference type="SAM" id="MobiDB-lite"/>
    </source>
</evidence>
<dbReference type="Proteomes" id="UP000327157">
    <property type="component" value="Chromosome 4"/>
</dbReference>
<dbReference type="EMBL" id="SMOL01000231">
    <property type="protein sequence ID" value="KAB2621449.1"/>
    <property type="molecule type" value="Genomic_DNA"/>
</dbReference>
<feature type="region of interest" description="Disordered" evidence="1">
    <location>
        <begin position="188"/>
        <end position="244"/>
    </location>
</feature>
<evidence type="ECO:0000313" key="3">
    <source>
        <dbReference type="Proteomes" id="UP000327157"/>
    </source>
</evidence>
<reference evidence="3" key="2">
    <citation type="submission" date="2019-10" db="EMBL/GenBank/DDBJ databases">
        <title>A de novo genome assembly of a pear dwarfing rootstock.</title>
        <authorList>
            <person name="Wang F."/>
            <person name="Wang J."/>
            <person name="Li S."/>
            <person name="Zhang Y."/>
            <person name="Fang M."/>
            <person name="Ma L."/>
            <person name="Zhao Y."/>
            <person name="Jiang S."/>
        </authorList>
    </citation>
    <scope>NUCLEOTIDE SEQUENCE [LARGE SCALE GENOMIC DNA]</scope>
</reference>
<proteinExistence type="predicted"/>
<evidence type="ECO:0000313" key="2">
    <source>
        <dbReference type="EMBL" id="KAB2621449.1"/>
    </source>
</evidence>
<organism evidence="2 3">
    <name type="scientific">Pyrus ussuriensis x Pyrus communis</name>
    <dbReference type="NCBI Taxonomy" id="2448454"/>
    <lineage>
        <taxon>Eukaryota</taxon>
        <taxon>Viridiplantae</taxon>
        <taxon>Streptophyta</taxon>
        <taxon>Embryophyta</taxon>
        <taxon>Tracheophyta</taxon>
        <taxon>Spermatophyta</taxon>
        <taxon>Magnoliopsida</taxon>
        <taxon>eudicotyledons</taxon>
        <taxon>Gunneridae</taxon>
        <taxon>Pentapetalae</taxon>
        <taxon>rosids</taxon>
        <taxon>fabids</taxon>
        <taxon>Rosales</taxon>
        <taxon>Rosaceae</taxon>
        <taxon>Amygdaloideae</taxon>
        <taxon>Maleae</taxon>
        <taxon>Pyrus</taxon>
    </lineage>
</organism>
<keyword evidence="3" id="KW-1185">Reference proteome</keyword>
<feature type="compositionally biased region" description="Basic residues" evidence="1">
    <location>
        <begin position="221"/>
        <end position="230"/>
    </location>
</feature>
<sequence>MKSIEIVFFSGHHRDLDRDQETHRHRDREANQNCDGECDSWTRSDHYCHHETHHRHRDYYDHRDHPTDRHCPDYNDRRERERGTHHHRDGLVTKVLRVPTRPRSKRRYECRMKRESLRSYVKNLGLSPGELQEKVRKMREARDYSFLLSEECNNSVNGVQENDNARLYTALTKSLNQNNPHQLGAATSKLSKVDSDEKKHGGSPRSLLGFVPDDNDDVPSSRKKGSKRRREGGESAAKKRKTCKIDGRDDEQCVQMCQYCSRLD</sequence>
<reference evidence="2 3" key="1">
    <citation type="submission" date="2019-09" db="EMBL/GenBank/DDBJ databases">
        <authorList>
            <person name="Ou C."/>
        </authorList>
    </citation>
    <scope>NUCLEOTIDE SEQUENCE [LARGE SCALE GENOMIC DNA]</scope>
    <source>
        <strain evidence="2">S2</strain>
        <tissue evidence="2">Leaf</tissue>
    </source>
</reference>
<dbReference type="AlphaFoldDB" id="A0A5N5H0R4"/>
<feature type="compositionally biased region" description="Basic and acidic residues" evidence="1">
    <location>
        <begin position="191"/>
        <end position="200"/>
    </location>
</feature>
<accession>A0A5N5H0R4</accession>